<proteinExistence type="predicted"/>
<sequence>MVIECMENVKSMKHKRIGDRIMSLAEVLTGHKLPRKKSKHAPNSSRNHGLLLCLKCMRRSTNIQFHDMNEDRNGINESPQRTHEVSRSQKQEPEKERAGGERTGAGNPPP</sequence>
<reference evidence="2 3" key="2">
    <citation type="journal article" date="2018" name="Plant J.">
        <title>The Physcomitrella patens chromosome-scale assembly reveals moss genome structure and evolution.</title>
        <authorList>
            <person name="Lang D."/>
            <person name="Ullrich K.K."/>
            <person name="Murat F."/>
            <person name="Fuchs J."/>
            <person name="Jenkins J."/>
            <person name="Haas F.B."/>
            <person name="Piednoel M."/>
            <person name="Gundlach H."/>
            <person name="Van Bel M."/>
            <person name="Meyberg R."/>
            <person name="Vives C."/>
            <person name="Morata J."/>
            <person name="Symeonidi A."/>
            <person name="Hiss M."/>
            <person name="Muchero W."/>
            <person name="Kamisugi Y."/>
            <person name="Saleh O."/>
            <person name="Blanc G."/>
            <person name="Decker E.L."/>
            <person name="van Gessel N."/>
            <person name="Grimwood J."/>
            <person name="Hayes R.D."/>
            <person name="Graham S.W."/>
            <person name="Gunter L.E."/>
            <person name="McDaniel S.F."/>
            <person name="Hoernstein S.N.W."/>
            <person name="Larsson A."/>
            <person name="Li F.W."/>
            <person name="Perroud P.F."/>
            <person name="Phillips J."/>
            <person name="Ranjan P."/>
            <person name="Rokshar D.S."/>
            <person name="Rothfels C.J."/>
            <person name="Schneider L."/>
            <person name="Shu S."/>
            <person name="Stevenson D.W."/>
            <person name="Thummler F."/>
            <person name="Tillich M."/>
            <person name="Villarreal Aguilar J.C."/>
            <person name="Widiez T."/>
            <person name="Wong G.K."/>
            <person name="Wymore A."/>
            <person name="Zhang Y."/>
            <person name="Zimmer A.D."/>
            <person name="Quatrano R.S."/>
            <person name="Mayer K.F.X."/>
            <person name="Goodstein D."/>
            <person name="Casacuberta J.M."/>
            <person name="Vandepoele K."/>
            <person name="Reski R."/>
            <person name="Cuming A.C."/>
            <person name="Tuskan G.A."/>
            <person name="Maumus F."/>
            <person name="Salse J."/>
            <person name="Schmutz J."/>
            <person name="Rensing S.A."/>
        </authorList>
    </citation>
    <scope>NUCLEOTIDE SEQUENCE [LARGE SCALE GENOMIC DNA]</scope>
    <source>
        <strain evidence="2 3">cv. Gransden 2004</strain>
    </source>
</reference>
<feature type="region of interest" description="Disordered" evidence="1">
    <location>
        <begin position="30"/>
        <end position="49"/>
    </location>
</feature>
<protein>
    <submittedName>
        <fullName evidence="2">Uncharacterized protein</fullName>
    </submittedName>
</protein>
<dbReference type="InParanoid" id="A0A7I4EVU8"/>
<reference evidence="2" key="3">
    <citation type="submission" date="2020-12" db="UniProtKB">
        <authorList>
            <consortium name="EnsemblPlants"/>
        </authorList>
    </citation>
    <scope>IDENTIFICATION</scope>
</reference>
<evidence type="ECO:0000313" key="3">
    <source>
        <dbReference type="Proteomes" id="UP000006727"/>
    </source>
</evidence>
<reference evidence="2 3" key="1">
    <citation type="journal article" date="2008" name="Science">
        <title>The Physcomitrella genome reveals evolutionary insights into the conquest of land by plants.</title>
        <authorList>
            <person name="Rensing S."/>
            <person name="Lang D."/>
            <person name="Zimmer A."/>
            <person name="Terry A."/>
            <person name="Salamov A."/>
            <person name="Shapiro H."/>
            <person name="Nishiyama T."/>
            <person name="Perroud P.-F."/>
            <person name="Lindquist E."/>
            <person name="Kamisugi Y."/>
            <person name="Tanahashi T."/>
            <person name="Sakakibara K."/>
            <person name="Fujita T."/>
            <person name="Oishi K."/>
            <person name="Shin-I T."/>
            <person name="Kuroki Y."/>
            <person name="Toyoda A."/>
            <person name="Suzuki Y."/>
            <person name="Hashimoto A."/>
            <person name="Yamaguchi K."/>
            <person name="Sugano A."/>
            <person name="Kohara Y."/>
            <person name="Fujiyama A."/>
            <person name="Anterola A."/>
            <person name="Aoki S."/>
            <person name="Ashton N."/>
            <person name="Barbazuk W.B."/>
            <person name="Barker E."/>
            <person name="Bennetzen J."/>
            <person name="Bezanilla M."/>
            <person name="Blankenship R."/>
            <person name="Cho S.H."/>
            <person name="Dutcher S."/>
            <person name="Estelle M."/>
            <person name="Fawcett J.A."/>
            <person name="Gundlach H."/>
            <person name="Hanada K."/>
            <person name="Heyl A."/>
            <person name="Hicks K.A."/>
            <person name="Hugh J."/>
            <person name="Lohr M."/>
            <person name="Mayer K."/>
            <person name="Melkozernov A."/>
            <person name="Murata T."/>
            <person name="Nelson D."/>
            <person name="Pils B."/>
            <person name="Prigge M."/>
            <person name="Reiss B."/>
            <person name="Renner T."/>
            <person name="Rombauts S."/>
            <person name="Rushton P."/>
            <person name="Sanderfoot A."/>
            <person name="Schween G."/>
            <person name="Shiu S.-H."/>
            <person name="Stueber K."/>
            <person name="Theodoulou F.L."/>
            <person name="Tu H."/>
            <person name="Van de Peer Y."/>
            <person name="Verrier P.J."/>
            <person name="Waters E."/>
            <person name="Wood A."/>
            <person name="Yang L."/>
            <person name="Cove D."/>
            <person name="Cuming A."/>
            <person name="Hasebe M."/>
            <person name="Lucas S."/>
            <person name="Mishler D.B."/>
            <person name="Reski R."/>
            <person name="Grigoriev I."/>
            <person name="Quatrano R.S."/>
            <person name="Boore J.L."/>
        </authorList>
    </citation>
    <scope>NUCLEOTIDE SEQUENCE [LARGE SCALE GENOMIC DNA]</scope>
    <source>
        <strain evidence="2 3">cv. Gransden 2004</strain>
    </source>
</reference>
<feature type="region of interest" description="Disordered" evidence="1">
    <location>
        <begin position="64"/>
        <end position="110"/>
    </location>
</feature>
<organism evidence="2 3">
    <name type="scientific">Physcomitrium patens</name>
    <name type="common">Spreading-leaved earth moss</name>
    <name type="synonym">Physcomitrella patens</name>
    <dbReference type="NCBI Taxonomy" id="3218"/>
    <lineage>
        <taxon>Eukaryota</taxon>
        <taxon>Viridiplantae</taxon>
        <taxon>Streptophyta</taxon>
        <taxon>Embryophyta</taxon>
        <taxon>Bryophyta</taxon>
        <taxon>Bryophytina</taxon>
        <taxon>Bryopsida</taxon>
        <taxon>Funariidae</taxon>
        <taxon>Funariales</taxon>
        <taxon>Funariaceae</taxon>
        <taxon>Physcomitrium</taxon>
    </lineage>
</organism>
<evidence type="ECO:0000313" key="2">
    <source>
        <dbReference type="EnsemblPlants" id="PAC:32957474.CDS.1"/>
    </source>
</evidence>
<name>A0A7I4EVU8_PHYPA</name>
<dbReference type="AlphaFoldDB" id="A0A7I4EVU8"/>
<dbReference type="Gramene" id="Pp3c11_9550V3.2">
    <property type="protein sequence ID" value="PAC:32957474.CDS.1"/>
    <property type="gene ID" value="Pp3c11_9550"/>
</dbReference>
<dbReference type="Proteomes" id="UP000006727">
    <property type="component" value="Chromosome 11"/>
</dbReference>
<dbReference type="EnsemblPlants" id="Pp3c11_9550V3.2">
    <property type="protein sequence ID" value="PAC:32957474.CDS.1"/>
    <property type="gene ID" value="Pp3c11_9550"/>
</dbReference>
<feature type="compositionally biased region" description="Basic and acidic residues" evidence="1">
    <location>
        <begin position="67"/>
        <end position="100"/>
    </location>
</feature>
<accession>A0A7I4EVU8</accession>
<keyword evidence="3" id="KW-1185">Reference proteome</keyword>
<dbReference type="EMBL" id="ABEU02000011">
    <property type="status" value="NOT_ANNOTATED_CDS"/>
    <property type="molecule type" value="Genomic_DNA"/>
</dbReference>
<evidence type="ECO:0000256" key="1">
    <source>
        <dbReference type="SAM" id="MobiDB-lite"/>
    </source>
</evidence>